<gene>
    <name evidence="1" type="ORF">AA314_02966</name>
</gene>
<sequence length="60" mass="6332">MLGCGHGAVLPDGVPILPKRQAPDGILVNCPPLHARNIQEQRLDGGVTNRPYMNCSNGGI</sequence>
<dbReference type="KEGG" id="age:AA314_02966"/>
<protein>
    <submittedName>
        <fullName evidence="1">Uncharacterized protein</fullName>
    </submittedName>
</protein>
<proteinExistence type="predicted"/>
<dbReference type="Proteomes" id="UP000035579">
    <property type="component" value="Chromosome"/>
</dbReference>
<accession>A0AAC8Q5C7</accession>
<dbReference type="AlphaFoldDB" id="A0AAC8Q5C7"/>
<dbReference type="EMBL" id="CP011509">
    <property type="protein sequence ID" value="AKJ01340.1"/>
    <property type="molecule type" value="Genomic_DNA"/>
</dbReference>
<name>A0AAC8Q5C7_9BACT</name>
<organism evidence="1 2">
    <name type="scientific">Archangium gephyra</name>
    <dbReference type="NCBI Taxonomy" id="48"/>
    <lineage>
        <taxon>Bacteria</taxon>
        <taxon>Pseudomonadati</taxon>
        <taxon>Myxococcota</taxon>
        <taxon>Myxococcia</taxon>
        <taxon>Myxococcales</taxon>
        <taxon>Cystobacterineae</taxon>
        <taxon>Archangiaceae</taxon>
        <taxon>Archangium</taxon>
    </lineage>
</organism>
<evidence type="ECO:0000313" key="2">
    <source>
        <dbReference type="Proteomes" id="UP000035579"/>
    </source>
</evidence>
<evidence type="ECO:0000313" key="1">
    <source>
        <dbReference type="EMBL" id="AKJ01340.1"/>
    </source>
</evidence>
<reference evidence="1 2" key="1">
    <citation type="submission" date="2015-05" db="EMBL/GenBank/DDBJ databases">
        <title>Genome assembly of Archangium gephyra DSM 2261.</title>
        <authorList>
            <person name="Sharma G."/>
            <person name="Subramanian S."/>
        </authorList>
    </citation>
    <scope>NUCLEOTIDE SEQUENCE [LARGE SCALE GENOMIC DNA]</scope>
    <source>
        <strain evidence="1 2">DSM 2261</strain>
    </source>
</reference>